<evidence type="ECO:0000256" key="1">
    <source>
        <dbReference type="SAM" id="Coils"/>
    </source>
</evidence>
<dbReference type="Gene3D" id="1.10.287.1700">
    <property type="match status" value="1"/>
</dbReference>
<keyword evidence="1" id="KW-0175">Coiled coil</keyword>
<dbReference type="KEGG" id="otk:C6570_17425"/>
<evidence type="ECO:0000313" key="3">
    <source>
        <dbReference type="Proteomes" id="UP000239709"/>
    </source>
</evidence>
<dbReference type="AlphaFoldDB" id="A0A2S0MIU5"/>
<name>A0A2S0MIU5_9BURK</name>
<dbReference type="InterPro" id="IPR053716">
    <property type="entry name" value="Flag_assembly_chemotaxis_eff"/>
</dbReference>
<accession>A0A2S0MIU5</accession>
<evidence type="ECO:0000313" key="2">
    <source>
        <dbReference type="EMBL" id="AVO35800.1"/>
    </source>
</evidence>
<dbReference type="OrthoDB" id="8913359at2"/>
<keyword evidence="3" id="KW-1185">Reference proteome</keyword>
<sequence>MTDPGRQLQDARQLQRLRELRERKALTAFRAAEAEVARAQQALDERQRTMERLQRARDDLSRRIVGDCAPQMGRLSGYVSATQEDLDEQLERTEYALIDDEEALSNAQAHAAQAHAAWLRAVSQSGSAQTLVGDARKALLRERDRRLEREDAPAPPAFF</sequence>
<evidence type="ECO:0008006" key="4">
    <source>
        <dbReference type="Google" id="ProtNLM"/>
    </source>
</evidence>
<gene>
    <name evidence="2" type="ORF">C6570_17425</name>
</gene>
<dbReference type="EMBL" id="CP027666">
    <property type="protein sequence ID" value="AVO35800.1"/>
    <property type="molecule type" value="Genomic_DNA"/>
</dbReference>
<feature type="coiled-coil region" evidence="1">
    <location>
        <begin position="29"/>
        <end position="63"/>
    </location>
</feature>
<dbReference type="Proteomes" id="UP000239709">
    <property type="component" value="Chromosome"/>
</dbReference>
<protein>
    <recommendedName>
        <fullName evidence="4">Type III secretion protein</fullName>
    </recommendedName>
</protein>
<organism evidence="2 3">
    <name type="scientific">Ottowia oryzae</name>
    <dbReference type="NCBI Taxonomy" id="2109914"/>
    <lineage>
        <taxon>Bacteria</taxon>
        <taxon>Pseudomonadati</taxon>
        <taxon>Pseudomonadota</taxon>
        <taxon>Betaproteobacteria</taxon>
        <taxon>Burkholderiales</taxon>
        <taxon>Comamonadaceae</taxon>
        <taxon>Ottowia</taxon>
    </lineage>
</organism>
<proteinExistence type="predicted"/>
<dbReference type="RefSeq" id="WP_106704345.1">
    <property type="nucleotide sequence ID" value="NZ_CP027666.1"/>
</dbReference>
<reference evidence="2 3" key="1">
    <citation type="submission" date="2018-03" db="EMBL/GenBank/DDBJ databases">
        <title>Genome sequencing of Ottowia sp.</title>
        <authorList>
            <person name="Kim S.-J."/>
            <person name="Heo J."/>
            <person name="Kwon S.-W."/>
        </authorList>
    </citation>
    <scope>NUCLEOTIDE SEQUENCE [LARGE SCALE GENOMIC DNA]</scope>
    <source>
        <strain evidence="2 3">KADR8-3</strain>
    </source>
</reference>